<name>A0A4P6FC01_9MICO</name>
<organism evidence="2 3">
    <name type="scientific">Agromyces protaetiae</name>
    <dbReference type="NCBI Taxonomy" id="2509455"/>
    <lineage>
        <taxon>Bacteria</taxon>
        <taxon>Bacillati</taxon>
        <taxon>Actinomycetota</taxon>
        <taxon>Actinomycetes</taxon>
        <taxon>Micrococcales</taxon>
        <taxon>Microbacteriaceae</taxon>
        <taxon>Agromyces</taxon>
    </lineage>
</organism>
<evidence type="ECO:0000313" key="3">
    <source>
        <dbReference type="Proteomes" id="UP000291259"/>
    </source>
</evidence>
<protein>
    <submittedName>
        <fullName evidence="2">Uncharacterized protein</fullName>
    </submittedName>
</protein>
<keyword evidence="3" id="KW-1185">Reference proteome</keyword>
<dbReference type="EMBL" id="CP035491">
    <property type="protein sequence ID" value="QAY73542.1"/>
    <property type="molecule type" value="Genomic_DNA"/>
</dbReference>
<dbReference type="AlphaFoldDB" id="A0A4P6FC01"/>
<evidence type="ECO:0000256" key="1">
    <source>
        <dbReference type="SAM" id="Phobius"/>
    </source>
</evidence>
<keyword evidence="1" id="KW-0812">Transmembrane</keyword>
<keyword evidence="1" id="KW-0472">Membrane</keyword>
<feature type="transmembrane region" description="Helical" evidence="1">
    <location>
        <begin position="78"/>
        <end position="104"/>
    </location>
</feature>
<accession>A0A4P6FC01</accession>
<dbReference type="OrthoDB" id="5003128at2"/>
<dbReference type="KEGG" id="agf:ET445_09530"/>
<sequence length="230" mass="24640">MDPYTARAWLRLDPTAPLTVDRIESAAAQAAWASHPSRAIDEASRREAERATAAIAVARATLLHELAAAPRRHLSGGAIAGIVIGSVATLALLVVAVFAGVAAVRPLVDTAASGGSAGPGEHGVDRYSALETLFTFPAALEVYTDGRLDDLCSEKFEKGCWETAVFPLDKCRIMSVTIGYTNDEDGVEPEFYETQRFQDAESGEEFDVVFGNDLYDYGWVNDVNCHDSAA</sequence>
<reference evidence="2 3" key="1">
    <citation type="submission" date="2019-01" db="EMBL/GenBank/DDBJ databases">
        <title>Genome sequencing of strain FW100M-8.</title>
        <authorList>
            <person name="Heo J."/>
            <person name="Kim S.-J."/>
            <person name="Kim J.-S."/>
            <person name="Hong S.-B."/>
            <person name="Kwon S.-W."/>
        </authorList>
    </citation>
    <scope>NUCLEOTIDE SEQUENCE [LARGE SCALE GENOMIC DNA]</scope>
    <source>
        <strain evidence="2 3">FW100M-8</strain>
    </source>
</reference>
<evidence type="ECO:0000313" key="2">
    <source>
        <dbReference type="EMBL" id="QAY73542.1"/>
    </source>
</evidence>
<keyword evidence="1" id="KW-1133">Transmembrane helix</keyword>
<dbReference type="RefSeq" id="WP_129190907.1">
    <property type="nucleotide sequence ID" value="NZ_CP035491.1"/>
</dbReference>
<proteinExistence type="predicted"/>
<gene>
    <name evidence="2" type="ORF">ET445_09530</name>
</gene>
<dbReference type="Proteomes" id="UP000291259">
    <property type="component" value="Chromosome"/>
</dbReference>